<dbReference type="EMBL" id="CP118605">
    <property type="protein sequence ID" value="WGL15706.1"/>
    <property type="molecule type" value="Genomic_DNA"/>
</dbReference>
<name>A0ABY8N9X9_9GAMM</name>
<organism evidence="1 2">
    <name type="scientific">Microbulbifer bruguierae</name>
    <dbReference type="NCBI Taxonomy" id="3029061"/>
    <lineage>
        <taxon>Bacteria</taxon>
        <taxon>Pseudomonadati</taxon>
        <taxon>Pseudomonadota</taxon>
        <taxon>Gammaproteobacteria</taxon>
        <taxon>Cellvibrionales</taxon>
        <taxon>Microbulbiferaceae</taxon>
        <taxon>Microbulbifer</taxon>
    </lineage>
</organism>
<sequence>MGVSESNVAVRLNRARECLNTKLSNAVWQGMSRSF</sequence>
<accession>A0ABY8N9X9</accession>
<protein>
    <recommendedName>
        <fullName evidence="3">RNA polymerase sigma factor 70 region 4 type 2 domain-containing protein</fullName>
    </recommendedName>
</protein>
<proteinExistence type="predicted"/>
<evidence type="ECO:0008006" key="3">
    <source>
        <dbReference type="Google" id="ProtNLM"/>
    </source>
</evidence>
<keyword evidence="2" id="KW-1185">Reference proteome</keyword>
<reference evidence="1 2" key="1">
    <citation type="submission" date="2023-02" db="EMBL/GenBank/DDBJ databases">
        <title>Description and genomic characterization of Microbulbifer bruguierae sp. nov., isolated from the sediment of mangrove plant Bruguiera sexangula.</title>
        <authorList>
            <person name="Long M."/>
        </authorList>
    </citation>
    <scope>NUCLEOTIDE SEQUENCE [LARGE SCALE GENOMIC DNA]</scope>
    <source>
        <strain evidence="1 2">H12</strain>
    </source>
</reference>
<dbReference type="RefSeq" id="WP_280318747.1">
    <property type="nucleotide sequence ID" value="NZ_CP118605.1"/>
</dbReference>
<gene>
    <name evidence="1" type="ORF">PVT68_13115</name>
</gene>
<evidence type="ECO:0000313" key="2">
    <source>
        <dbReference type="Proteomes" id="UP001236500"/>
    </source>
</evidence>
<evidence type="ECO:0000313" key="1">
    <source>
        <dbReference type="EMBL" id="WGL15706.1"/>
    </source>
</evidence>
<dbReference type="Proteomes" id="UP001236500">
    <property type="component" value="Chromosome"/>
</dbReference>